<dbReference type="GO" id="GO:0001725">
    <property type="term" value="C:stress fiber"/>
    <property type="evidence" value="ECO:0007669"/>
    <property type="project" value="UniProtKB-SubCell"/>
</dbReference>
<dbReference type="AlphaFoldDB" id="A0A3M7HYJ2"/>
<feature type="compositionally biased region" description="Low complexity" evidence="14">
    <location>
        <begin position="497"/>
        <end position="511"/>
    </location>
</feature>
<keyword evidence="10" id="KW-0206">Cytoskeleton</keyword>
<name>A0A3M7HYJ2_HORWE</name>
<dbReference type="VEuPathDB" id="FungiDB:BTJ68_03399"/>
<comment type="subunit">
    <text evidence="13">Subunit of dynactin, a multiprotein complex part of a tripartite complex with dynein and a adapter, such as BICDL1, BICD2 or HOOK3. The dynactin complex is built around ACTR1A/ACTB filament and consists of an actin-related filament composed of a shoulder domain, a pointed end and a barbed end. Its length is defined by its flexible shoulder domain. The soulder is composed of 2 DCTN1 subunits, 4 DCTN2 and 2 DCTN3. The 4 DCNT2 (via N-terminus) bind the ACTR1A filament and act as molecular rulers to determine the length. The pointed end is important for binding dynein-dynactin cargo adapters. Consists of 4 subunits: ACTR10, DCNT4, DCTN5 and DCTN6. The barbed end is composed of a CAPZA1:CAPZB heterodimers, which binds ACTR1A/ACTB filament and dynactin and stabilizes dynactin. Interacts with ATP7B, but not ATP7A, in a copper-dependent manner. Interacts with ANK2; this interaction is required for localization at costameres. Interacts with N4BP2L1.</text>
</comment>
<evidence type="ECO:0000256" key="3">
    <source>
        <dbReference type="ARBA" id="ARBA00004657"/>
    </source>
</evidence>
<feature type="region of interest" description="Disordered" evidence="14">
    <location>
        <begin position="497"/>
        <end position="559"/>
    </location>
</feature>
<dbReference type="EMBL" id="QWIQ01000006">
    <property type="protein sequence ID" value="RMZ18195.1"/>
    <property type="molecule type" value="Genomic_DNA"/>
</dbReference>
<dbReference type="PANTHER" id="PTHR13034">
    <property type="entry name" value="DYNACTIN P62 SUBUNIT"/>
    <property type="match status" value="1"/>
</dbReference>
<dbReference type="Proteomes" id="UP000281468">
    <property type="component" value="Unassembled WGS sequence"/>
</dbReference>
<comment type="similarity">
    <text evidence="11">Belongs to the dynactin subunit 4 family.</text>
</comment>
<keyword evidence="4" id="KW-0963">Cytoplasm</keyword>
<comment type="subcellular location">
    <subcellularLocation>
        <location evidence="1">Cytoplasm</location>
        <location evidence="1">Cytoskeleton</location>
        <location evidence="1">Microtubule organizing center</location>
        <location evidence="1">Centrosome</location>
    </subcellularLocation>
    <subcellularLocation>
        <location evidence="2">Cytoplasm</location>
        <location evidence="2">Cytoskeleton</location>
        <location evidence="2">Stress fiber</location>
    </subcellularLocation>
    <subcellularLocation>
        <location evidence="3">Cytoplasm</location>
        <location evidence="3">Myofibril</location>
    </subcellularLocation>
</comment>
<evidence type="ECO:0000256" key="14">
    <source>
        <dbReference type="SAM" id="MobiDB-lite"/>
    </source>
</evidence>
<evidence type="ECO:0000256" key="9">
    <source>
        <dbReference type="ARBA" id="ARBA00023054"/>
    </source>
</evidence>
<keyword evidence="5" id="KW-1017">Isopeptide bond</keyword>
<evidence type="ECO:0000256" key="4">
    <source>
        <dbReference type="ARBA" id="ARBA00022490"/>
    </source>
</evidence>
<evidence type="ECO:0000256" key="1">
    <source>
        <dbReference type="ARBA" id="ARBA00004300"/>
    </source>
</evidence>
<protein>
    <recommendedName>
        <fullName evidence="12">Dynactin subunit 4</fullName>
    </recommendedName>
</protein>
<evidence type="ECO:0000256" key="12">
    <source>
        <dbReference type="ARBA" id="ARBA00034864"/>
    </source>
</evidence>
<accession>A0A3M7HYJ2</accession>
<keyword evidence="6" id="KW-0597">Phosphoprotein</keyword>
<evidence type="ECO:0000256" key="10">
    <source>
        <dbReference type="ARBA" id="ARBA00023212"/>
    </source>
</evidence>
<feature type="region of interest" description="Disordered" evidence="14">
    <location>
        <begin position="571"/>
        <end position="614"/>
    </location>
</feature>
<keyword evidence="8" id="KW-0007">Acetylation</keyword>
<feature type="compositionally biased region" description="Low complexity" evidence="14">
    <location>
        <begin position="520"/>
        <end position="540"/>
    </location>
</feature>
<evidence type="ECO:0000256" key="5">
    <source>
        <dbReference type="ARBA" id="ARBA00022499"/>
    </source>
</evidence>
<gene>
    <name evidence="15" type="ORF">D0862_00516</name>
</gene>
<proteinExistence type="inferred from homology"/>
<evidence type="ECO:0000256" key="2">
    <source>
        <dbReference type="ARBA" id="ARBA00004529"/>
    </source>
</evidence>
<keyword evidence="7" id="KW-0832">Ubl conjugation</keyword>
<feature type="compositionally biased region" description="Acidic residues" evidence="14">
    <location>
        <begin position="633"/>
        <end position="644"/>
    </location>
</feature>
<keyword evidence="9" id="KW-0175">Coiled coil</keyword>
<evidence type="ECO:0000256" key="7">
    <source>
        <dbReference type="ARBA" id="ARBA00022843"/>
    </source>
</evidence>
<reference evidence="15 16" key="1">
    <citation type="journal article" date="2018" name="BMC Genomics">
        <title>Genomic evidence for intraspecific hybridization in a clonal and extremely halotolerant yeast.</title>
        <authorList>
            <person name="Gostincar C."/>
            <person name="Stajich J.E."/>
            <person name="Zupancic J."/>
            <person name="Zalar P."/>
            <person name="Gunde-Cimerman N."/>
        </authorList>
    </citation>
    <scope>NUCLEOTIDE SEQUENCE [LARGE SCALE GENOMIC DNA]</scope>
    <source>
        <strain evidence="15 16">EXF-171</strain>
    </source>
</reference>
<feature type="compositionally biased region" description="Polar residues" evidence="14">
    <location>
        <begin position="577"/>
        <end position="601"/>
    </location>
</feature>
<feature type="compositionally biased region" description="Basic and acidic residues" evidence="14">
    <location>
        <begin position="277"/>
        <end position="295"/>
    </location>
</feature>
<feature type="region of interest" description="Disordered" evidence="14">
    <location>
        <begin position="277"/>
        <end position="313"/>
    </location>
</feature>
<dbReference type="GO" id="GO:0005869">
    <property type="term" value="C:dynactin complex"/>
    <property type="evidence" value="ECO:0007669"/>
    <property type="project" value="InterPro"/>
</dbReference>
<dbReference type="InterPro" id="IPR008603">
    <property type="entry name" value="DCTN4"/>
</dbReference>
<feature type="region of interest" description="Disordered" evidence="14">
    <location>
        <begin position="627"/>
        <end position="687"/>
    </location>
</feature>
<evidence type="ECO:0000256" key="6">
    <source>
        <dbReference type="ARBA" id="ARBA00022553"/>
    </source>
</evidence>
<evidence type="ECO:0000256" key="8">
    <source>
        <dbReference type="ARBA" id="ARBA00022990"/>
    </source>
</evidence>
<evidence type="ECO:0000313" key="16">
    <source>
        <dbReference type="Proteomes" id="UP000281468"/>
    </source>
</evidence>
<evidence type="ECO:0000256" key="11">
    <source>
        <dbReference type="ARBA" id="ARBA00034776"/>
    </source>
</evidence>
<sequence length="705" mass="75657">MARWASSTIFRTPAVMASSFPHTHYACPCTSLTASPPSLSTLHHAADPTDDAEEDGRTFNPHSARANYALHPLDQLLYCDECDGIRCPKCVSEEVVNWYCPSCLFEVPSSAVRGDGNRCARNCYQCPECTAALAVTAVPHASRSDEADGGKYLKPDAGAKGEERYLLQCLYCDWSTLDLDLVFHRPTKMTEQLAKHRKARIANANANANAPASSDSPHLQHEDGFQKLQAFYQEQLTESSDAQGSSGGYGNSPYGSPANLQRIISLYGGLSADALKKSREKAQPMREARSTHEGLKTYPPSISAASDEDSDTATLSRLRDLSWDETASPTQRLTHPLNTPARFKSHLWPIATRLRTRKGKRCKTCRQFVSRPDREVSRLKYKIRMPASQHIPRLLFRPLYPATLPSAIGPGAVLAGKPDFRLKAEDLQPAPPLAQGITQQYVLTVKNPIFETVKINLATPAVTPGKVGSRVTILCPSFTVGPAGDVWDEALSSTTVGGAATTTSTDATQQSGAGGGSGGREAAMASLTGKGSSSTATTGGASTGDDKLQPEAGKVWDRTRNSTSIILEITPGFLDGSAQQRRPSVAPTSQQAQKPTQTAGEGTQPEPDIVDDDDEEDDADILEIPIFVRAEWDEPAEEGGEGEEKDGRLASSAGDEGMTMTRKKKDLASLGRTADAGKEGKEAGGGGRTKFELGYWCVLGVGRIG</sequence>
<dbReference type="Pfam" id="PF05502">
    <property type="entry name" value="Dynactin_p62"/>
    <property type="match status" value="1"/>
</dbReference>
<evidence type="ECO:0000256" key="13">
    <source>
        <dbReference type="ARBA" id="ARBA00093507"/>
    </source>
</evidence>
<comment type="caution">
    <text evidence="15">The sequence shown here is derived from an EMBL/GenBank/DDBJ whole genome shotgun (WGS) entry which is preliminary data.</text>
</comment>
<evidence type="ECO:0000313" key="15">
    <source>
        <dbReference type="EMBL" id="RMZ18195.1"/>
    </source>
</evidence>
<feature type="compositionally biased region" description="Basic and acidic residues" evidence="14">
    <location>
        <begin position="544"/>
        <end position="559"/>
    </location>
</feature>
<dbReference type="PANTHER" id="PTHR13034:SF2">
    <property type="entry name" value="DYNACTIN SUBUNIT 4"/>
    <property type="match status" value="1"/>
</dbReference>
<organism evidence="15 16">
    <name type="scientific">Hortaea werneckii</name>
    <name type="common">Black yeast</name>
    <name type="synonym">Cladosporium werneckii</name>
    <dbReference type="NCBI Taxonomy" id="91943"/>
    <lineage>
        <taxon>Eukaryota</taxon>
        <taxon>Fungi</taxon>
        <taxon>Dikarya</taxon>
        <taxon>Ascomycota</taxon>
        <taxon>Pezizomycotina</taxon>
        <taxon>Dothideomycetes</taxon>
        <taxon>Dothideomycetidae</taxon>
        <taxon>Mycosphaerellales</taxon>
        <taxon>Teratosphaeriaceae</taxon>
        <taxon>Hortaea</taxon>
    </lineage>
</organism>